<proteinExistence type="predicted"/>
<comment type="caution">
    <text evidence="2">The sequence shown here is derived from an EMBL/GenBank/DDBJ whole genome shotgun (WGS) entry which is preliminary data.</text>
</comment>
<evidence type="ECO:0000313" key="2">
    <source>
        <dbReference type="EMBL" id="KPH51102.1"/>
    </source>
</evidence>
<protein>
    <submittedName>
        <fullName evidence="2">Uncharacterized protein</fullName>
    </submittedName>
</protein>
<evidence type="ECO:0000256" key="1">
    <source>
        <dbReference type="SAM" id="MobiDB-lite"/>
    </source>
</evidence>
<dbReference type="EMBL" id="JNUR01000007">
    <property type="protein sequence ID" value="KPH51102.1"/>
    <property type="molecule type" value="Genomic_DNA"/>
</dbReference>
<sequence>MAFKINTQATLNPPTPSKPKPQESTPPQTPTSMPNTQTPTKSPIGNLSSTLPPSSNSAFSSLFLSQKEWLDKEFGINEETFGEIQDLLEESKQERYLADFLWNFKKI</sequence>
<dbReference type="Proteomes" id="UP000037800">
    <property type="component" value="Unassembled WGS sequence"/>
</dbReference>
<dbReference type="RefSeq" id="WP_005021765.1">
    <property type="nucleotide sequence ID" value="NZ_CABKNZ010000043.1"/>
</dbReference>
<feature type="compositionally biased region" description="Low complexity" evidence="1">
    <location>
        <begin position="22"/>
        <end position="55"/>
    </location>
</feature>
<evidence type="ECO:0000313" key="3">
    <source>
        <dbReference type="Proteomes" id="UP000037800"/>
    </source>
</evidence>
<name>A0AAW3J486_9HELI</name>
<feature type="compositionally biased region" description="Polar residues" evidence="1">
    <location>
        <begin position="1"/>
        <end position="12"/>
    </location>
</feature>
<dbReference type="AlphaFoldDB" id="A0AAW3J486"/>
<accession>A0AAW3J486</accession>
<organism evidence="2 3">
    <name type="scientific">Helicobacter pullorum</name>
    <dbReference type="NCBI Taxonomy" id="35818"/>
    <lineage>
        <taxon>Bacteria</taxon>
        <taxon>Pseudomonadati</taxon>
        <taxon>Campylobacterota</taxon>
        <taxon>Epsilonproteobacteria</taxon>
        <taxon>Campylobacterales</taxon>
        <taxon>Helicobacteraceae</taxon>
        <taxon>Helicobacter</taxon>
    </lineage>
</organism>
<feature type="region of interest" description="Disordered" evidence="1">
    <location>
        <begin position="1"/>
        <end position="55"/>
    </location>
</feature>
<reference evidence="2 3" key="1">
    <citation type="submission" date="2014-06" db="EMBL/GenBank/DDBJ databases">
        <title>Helicobacter pullorum isolates in fresh chicken meat - phenotypic and genotypic features.</title>
        <authorList>
            <person name="Borges V."/>
            <person name="Santos A."/>
            <person name="Correia C.B."/>
            <person name="Saraiva M."/>
            <person name="Menard A."/>
            <person name="Vieira L."/>
            <person name="Sampaio D.A."/>
            <person name="Gomes J.P."/>
            <person name="Oleastro M."/>
        </authorList>
    </citation>
    <scope>NUCLEOTIDE SEQUENCE [LARGE SCALE GENOMIC DNA]</scope>
    <source>
        <strain evidence="2 3">229336/12</strain>
    </source>
</reference>
<gene>
    <name evidence="2" type="ORF">HPU229336_08565</name>
</gene>